<keyword evidence="2" id="KW-1185">Reference proteome</keyword>
<organism evidence="1 2">
    <name type="scientific">Smallanthus sonchifolius</name>
    <dbReference type="NCBI Taxonomy" id="185202"/>
    <lineage>
        <taxon>Eukaryota</taxon>
        <taxon>Viridiplantae</taxon>
        <taxon>Streptophyta</taxon>
        <taxon>Embryophyta</taxon>
        <taxon>Tracheophyta</taxon>
        <taxon>Spermatophyta</taxon>
        <taxon>Magnoliopsida</taxon>
        <taxon>eudicotyledons</taxon>
        <taxon>Gunneridae</taxon>
        <taxon>Pentapetalae</taxon>
        <taxon>asterids</taxon>
        <taxon>campanulids</taxon>
        <taxon>Asterales</taxon>
        <taxon>Asteraceae</taxon>
        <taxon>Asteroideae</taxon>
        <taxon>Heliantheae alliance</taxon>
        <taxon>Millerieae</taxon>
        <taxon>Smallanthus</taxon>
    </lineage>
</organism>
<accession>A0ACB9DC92</accession>
<comment type="caution">
    <text evidence="1">The sequence shown here is derived from an EMBL/GenBank/DDBJ whole genome shotgun (WGS) entry which is preliminary data.</text>
</comment>
<reference evidence="1 2" key="2">
    <citation type="journal article" date="2022" name="Mol. Ecol. Resour.">
        <title>The genomes of chicory, endive, great burdock and yacon provide insights into Asteraceae paleo-polyploidization history and plant inulin production.</title>
        <authorList>
            <person name="Fan W."/>
            <person name="Wang S."/>
            <person name="Wang H."/>
            <person name="Wang A."/>
            <person name="Jiang F."/>
            <person name="Liu H."/>
            <person name="Zhao H."/>
            <person name="Xu D."/>
            <person name="Zhang Y."/>
        </authorList>
    </citation>
    <scope>NUCLEOTIDE SEQUENCE [LARGE SCALE GENOMIC DNA]</scope>
    <source>
        <strain evidence="2">cv. Yunnan</strain>
        <tissue evidence="1">Leaves</tissue>
    </source>
</reference>
<dbReference type="EMBL" id="CM042036">
    <property type="protein sequence ID" value="KAI3743922.1"/>
    <property type="molecule type" value="Genomic_DNA"/>
</dbReference>
<sequence length="123" mass="14066">MVCTLLLSDVILMNSIVSELAKYVLCFVGCTLCMHECTSIYGDVAVFVMRLGRNWVMGFGIEQYRLFFDHVFAKCNIVESSWRAIERWLNLKFPLSKEPSQLLKWIELSTVVNGGLVKVVPQK</sequence>
<gene>
    <name evidence="1" type="ORF">L1987_56992</name>
</gene>
<evidence type="ECO:0000313" key="2">
    <source>
        <dbReference type="Proteomes" id="UP001056120"/>
    </source>
</evidence>
<evidence type="ECO:0000313" key="1">
    <source>
        <dbReference type="EMBL" id="KAI3743922.1"/>
    </source>
</evidence>
<dbReference type="Proteomes" id="UP001056120">
    <property type="component" value="Linkage Group LG19"/>
</dbReference>
<protein>
    <submittedName>
        <fullName evidence="1">Uncharacterized protein</fullName>
    </submittedName>
</protein>
<proteinExistence type="predicted"/>
<reference evidence="2" key="1">
    <citation type="journal article" date="2022" name="Mol. Ecol. Resour.">
        <title>The genomes of chicory, endive, great burdock and yacon provide insights into Asteraceae palaeo-polyploidization history and plant inulin production.</title>
        <authorList>
            <person name="Fan W."/>
            <person name="Wang S."/>
            <person name="Wang H."/>
            <person name="Wang A."/>
            <person name="Jiang F."/>
            <person name="Liu H."/>
            <person name="Zhao H."/>
            <person name="Xu D."/>
            <person name="Zhang Y."/>
        </authorList>
    </citation>
    <scope>NUCLEOTIDE SEQUENCE [LARGE SCALE GENOMIC DNA]</scope>
    <source>
        <strain evidence="2">cv. Yunnan</strain>
    </source>
</reference>
<name>A0ACB9DC92_9ASTR</name>